<dbReference type="RefSeq" id="WP_089400696.1">
    <property type="nucleotide sequence ID" value="NZ_FZOT01000014.1"/>
</dbReference>
<name>A0A239JZW9_9BURK</name>
<feature type="domain" description="DUF1854" evidence="1">
    <location>
        <begin position="27"/>
        <end position="156"/>
    </location>
</feature>
<dbReference type="Pfam" id="PF08909">
    <property type="entry name" value="DUF1854"/>
    <property type="match status" value="1"/>
</dbReference>
<dbReference type="AlphaFoldDB" id="A0A239JZW9"/>
<dbReference type="OrthoDB" id="212426at2"/>
<protein>
    <recommendedName>
        <fullName evidence="1">DUF1854 domain-containing protein</fullName>
    </recommendedName>
</protein>
<proteinExistence type="predicted"/>
<evidence type="ECO:0000259" key="1">
    <source>
        <dbReference type="Pfam" id="PF08909"/>
    </source>
</evidence>
<gene>
    <name evidence="2" type="ORF">SAMN06265795_11476</name>
</gene>
<dbReference type="InterPro" id="IPR015005">
    <property type="entry name" value="DUF1854"/>
</dbReference>
<reference evidence="2 3" key="1">
    <citation type="submission" date="2017-06" db="EMBL/GenBank/DDBJ databases">
        <authorList>
            <person name="Kim H.J."/>
            <person name="Triplett B.A."/>
        </authorList>
    </citation>
    <scope>NUCLEOTIDE SEQUENCE [LARGE SCALE GENOMIC DNA]</scope>
    <source>
        <strain evidence="2 3">U15</strain>
    </source>
</reference>
<dbReference type="Proteomes" id="UP000198284">
    <property type="component" value="Unassembled WGS sequence"/>
</dbReference>
<evidence type="ECO:0000313" key="3">
    <source>
        <dbReference type="Proteomes" id="UP000198284"/>
    </source>
</evidence>
<sequence length="157" mass="17465">MSATLSFELKRDAFGRLAFLGEDGQWHGGVVPVRAFPIAAPDHGISLMDADGHELVWIESLQQVPADARRLIEEELAGREFLPVISRIDSVSSFATPSTWQVETDRGATSFVLEGEENIRRIGQSALLIADSHGIQFLIRDLTALDRHSRKLLDRFL</sequence>
<accession>A0A239JZW9</accession>
<keyword evidence="3" id="KW-1185">Reference proteome</keyword>
<dbReference type="EMBL" id="FZOT01000014">
    <property type="protein sequence ID" value="SNT11626.1"/>
    <property type="molecule type" value="Genomic_DNA"/>
</dbReference>
<organism evidence="2 3">
    <name type="scientific">Noviherbaspirillum humi</name>
    <dbReference type="NCBI Taxonomy" id="1688639"/>
    <lineage>
        <taxon>Bacteria</taxon>
        <taxon>Pseudomonadati</taxon>
        <taxon>Pseudomonadota</taxon>
        <taxon>Betaproteobacteria</taxon>
        <taxon>Burkholderiales</taxon>
        <taxon>Oxalobacteraceae</taxon>
        <taxon>Noviherbaspirillum</taxon>
    </lineage>
</organism>
<evidence type="ECO:0000313" key="2">
    <source>
        <dbReference type="EMBL" id="SNT11626.1"/>
    </source>
</evidence>